<feature type="domain" description="N-acetyltransferase" evidence="1">
    <location>
        <begin position="102"/>
        <end position="262"/>
    </location>
</feature>
<proteinExistence type="predicted"/>
<dbReference type="Gene3D" id="3.40.630.30">
    <property type="match status" value="1"/>
</dbReference>
<dbReference type="InterPro" id="IPR016181">
    <property type="entry name" value="Acyl_CoA_acyltransferase"/>
</dbReference>
<sequence>MPRTDAERAVLTDGTGRPVLRFRRGERSGRPAVFDPEVVGPDPVGAILDRLPGWVVVAPVGLGKRLAARGAAVLRHAHELRRDLAADPPPAAWAGLGAGPGYRLTPCDRPAADLLPAWRAAYPAGHPDHLDGPRGAEELAELLAGRLLGPLLPGSGLAVERTGRVAAALLVHDWEGLAWVGQVFRDPAPAHAGLGALLLRRGLARTAADGWPAMGLAVSDGNPARGLYERLGFTLVSSALTVVVPGRSADAAGPLPDGERAR</sequence>
<accession>A0A368T610</accession>
<gene>
    <name evidence="2" type="ORF">DEF24_10790</name>
</gene>
<dbReference type="Pfam" id="PF00583">
    <property type="entry name" value="Acetyltransf_1"/>
    <property type="match status" value="1"/>
</dbReference>
<dbReference type="PROSITE" id="PS51186">
    <property type="entry name" value="GNAT"/>
    <property type="match status" value="1"/>
</dbReference>
<dbReference type="InterPro" id="IPR000182">
    <property type="entry name" value="GNAT_dom"/>
</dbReference>
<keyword evidence="2" id="KW-0808">Transferase</keyword>
<name>A0A368T610_9ACTN</name>
<dbReference type="OrthoDB" id="3355436at2"/>
<dbReference type="Proteomes" id="UP000253318">
    <property type="component" value="Unassembled WGS sequence"/>
</dbReference>
<reference evidence="2 3" key="1">
    <citation type="submission" date="2018-04" db="EMBL/GenBank/DDBJ databases">
        <title>Novel actinobacteria from marine sediment.</title>
        <authorList>
            <person name="Ng Z.Y."/>
            <person name="Tan G.Y.A."/>
        </authorList>
    </citation>
    <scope>NUCLEOTIDE SEQUENCE [LARGE SCALE GENOMIC DNA]</scope>
    <source>
        <strain evidence="2 3">TPS81</strain>
    </source>
</reference>
<evidence type="ECO:0000313" key="3">
    <source>
        <dbReference type="Proteomes" id="UP000253318"/>
    </source>
</evidence>
<organism evidence="2 3">
    <name type="scientific">Marinitenerispora sediminis</name>
    <dbReference type="NCBI Taxonomy" id="1931232"/>
    <lineage>
        <taxon>Bacteria</taxon>
        <taxon>Bacillati</taxon>
        <taxon>Actinomycetota</taxon>
        <taxon>Actinomycetes</taxon>
        <taxon>Streptosporangiales</taxon>
        <taxon>Nocardiopsidaceae</taxon>
        <taxon>Marinitenerispora</taxon>
    </lineage>
</organism>
<comment type="caution">
    <text evidence="2">The sequence shown here is derived from an EMBL/GenBank/DDBJ whole genome shotgun (WGS) entry which is preliminary data.</text>
</comment>
<dbReference type="EMBL" id="QEIN01000069">
    <property type="protein sequence ID" value="RCV59121.1"/>
    <property type="molecule type" value="Genomic_DNA"/>
</dbReference>
<evidence type="ECO:0000259" key="1">
    <source>
        <dbReference type="PROSITE" id="PS51186"/>
    </source>
</evidence>
<keyword evidence="3" id="KW-1185">Reference proteome</keyword>
<dbReference type="GO" id="GO:0016747">
    <property type="term" value="F:acyltransferase activity, transferring groups other than amino-acyl groups"/>
    <property type="evidence" value="ECO:0007669"/>
    <property type="project" value="InterPro"/>
</dbReference>
<dbReference type="RefSeq" id="WP_114398718.1">
    <property type="nucleotide sequence ID" value="NZ_QEIM01000087.1"/>
</dbReference>
<dbReference type="SUPFAM" id="SSF55729">
    <property type="entry name" value="Acyl-CoA N-acyltransferases (Nat)"/>
    <property type="match status" value="1"/>
</dbReference>
<dbReference type="AlphaFoldDB" id="A0A368T610"/>
<protein>
    <submittedName>
        <fullName evidence="2">GNAT family N-acetyltransferase</fullName>
    </submittedName>
</protein>
<evidence type="ECO:0000313" key="2">
    <source>
        <dbReference type="EMBL" id="RCV59121.1"/>
    </source>
</evidence>